<dbReference type="AlphaFoldDB" id="A0A1D2JBL9"/>
<feature type="region of interest" description="Disordered" evidence="1">
    <location>
        <begin position="34"/>
        <end position="66"/>
    </location>
</feature>
<feature type="compositionally biased region" description="Polar residues" evidence="1">
    <location>
        <begin position="34"/>
        <end position="54"/>
    </location>
</feature>
<evidence type="ECO:0000313" key="3">
    <source>
        <dbReference type="Proteomes" id="UP000242814"/>
    </source>
</evidence>
<dbReference type="Proteomes" id="UP000242814">
    <property type="component" value="Unassembled WGS sequence"/>
</dbReference>
<name>A0A1D2JBL9_PARBR</name>
<evidence type="ECO:0000313" key="2">
    <source>
        <dbReference type="EMBL" id="ODH25907.1"/>
    </source>
</evidence>
<evidence type="ECO:0000256" key="1">
    <source>
        <dbReference type="SAM" id="MobiDB-lite"/>
    </source>
</evidence>
<protein>
    <submittedName>
        <fullName evidence="2">Uncharacterized protein</fullName>
    </submittedName>
</protein>
<accession>A0A1D2JBL9</accession>
<proteinExistence type="predicted"/>
<dbReference type="VEuPathDB" id="FungiDB:PADG_11305"/>
<gene>
    <name evidence="2" type="ORF">ACO22_04971</name>
</gene>
<sequence length="91" mass="9579">MGENEAGLDRAGCNYTTLGLAIALLFAKFPNSNASTETSQRLSGSGSTVYSNSNVEDHKRHIGGDMGRGAGNAMYMPQGAMTKLLEVVKLP</sequence>
<reference evidence="2 3" key="1">
    <citation type="submission" date="2016-06" db="EMBL/GenBank/DDBJ databases">
        <authorList>
            <person name="Kjaerup R.B."/>
            <person name="Dalgaard T.S."/>
            <person name="Juul-Madsen H.R."/>
        </authorList>
    </citation>
    <scope>NUCLEOTIDE SEQUENCE [LARGE SCALE GENOMIC DNA]</scope>
    <source>
        <strain evidence="2 3">Pb300</strain>
    </source>
</reference>
<comment type="caution">
    <text evidence="2">The sequence shown here is derived from an EMBL/GenBank/DDBJ whole genome shotgun (WGS) entry which is preliminary data.</text>
</comment>
<dbReference type="EMBL" id="LZYO01000210">
    <property type="protein sequence ID" value="ODH25907.1"/>
    <property type="molecule type" value="Genomic_DNA"/>
</dbReference>
<organism evidence="2 3">
    <name type="scientific">Paracoccidioides brasiliensis</name>
    <dbReference type="NCBI Taxonomy" id="121759"/>
    <lineage>
        <taxon>Eukaryota</taxon>
        <taxon>Fungi</taxon>
        <taxon>Dikarya</taxon>
        <taxon>Ascomycota</taxon>
        <taxon>Pezizomycotina</taxon>
        <taxon>Eurotiomycetes</taxon>
        <taxon>Eurotiomycetidae</taxon>
        <taxon>Onygenales</taxon>
        <taxon>Ajellomycetaceae</taxon>
        <taxon>Paracoccidioides</taxon>
    </lineage>
</organism>